<reference evidence="1 2" key="1">
    <citation type="submission" date="2018-06" db="EMBL/GenBank/DDBJ databases">
        <authorList>
            <consortium name="Pathogen Informatics"/>
            <person name="Doyle S."/>
        </authorList>
    </citation>
    <scope>NUCLEOTIDE SEQUENCE [LARGE SCALE GENOMIC DNA]</scope>
    <source>
        <strain evidence="1 2">NCTC10252</strain>
    </source>
</reference>
<proteinExistence type="predicted"/>
<protein>
    <submittedName>
        <fullName evidence="1">Phage immunity repressor protein</fullName>
    </submittedName>
</protein>
<evidence type="ECO:0000313" key="1">
    <source>
        <dbReference type="EMBL" id="SUF55719.1"/>
    </source>
</evidence>
<dbReference type="Proteomes" id="UP000254597">
    <property type="component" value="Unassembled WGS sequence"/>
</dbReference>
<dbReference type="EMBL" id="UGWP01000004">
    <property type="protein sequence ID" value="SUF55719.1"/>
    <property type="molecule type" value="Genomic_DNA"/>
</dbReference>
<gene>
    <name evidence="1" type="ORF">NCTC10252_00922</name>
</gene>
<accession>A0A379QHH6</accession>
<name>A0A379QHH6_SALER</name>
<dbReference type="NCBIfam" id="NF033153">
    <property type="entry name" value="phage_ICD_like"/>
    <property type="match status" value="1"/>
</dbReference>
<organism evidence="1 2">
    <name type="scientific">Salmonella enterica</name>
    <name type="common">Salmonella choleraesuis</name>
    <dbReference type="NCBI Taxonomy" id="28901"/>
    <lineage>
        <taxon>Bacteria</taxon>
        <taxon>Pseudomonadati</taxon>
        <taxon>Pseudomonadota</taxon>
        <taxon>Gammaproteobacteria</taxon>
        <taxon>Enterobacterales</taxon>
        <taxon>Enterobacteriaceae</taxon>
        <taxon>Salmonella</taxon>
    </lineage>
</organism>
<dbReference type="AlphaFoldDB" id="A0A379QHH6"/>
<evidence type="ECO:0000313" key="2">
    <source>
        <dbReference type="Proteomes" id="UP000254597"/>
    </source>
</evidence>
<sequence>MASANSTTSARPENRVFIFLALSRADRDAIPHREQVIAASEREARLMLVGRYVLSFAGRLPLPEAHHE</sequence>